<organism evidence="5 6">
    <name type="scientific">Candidatus Methylomirabilis limnetica</name>
    <dbReference type="NCBI Taxonomy" id="2033718"/>
    <lineage>
        <taxon>Bacteria</taxon>
        <taxon>Candidatus Methylomirabilota</taxon>
        <taxon>Candidatus Methylomirabilia</taxon>
        <taxon>Candidatus Methylomirabilales</taxon>
        <taxon>Candidatus Methylomirabilaceae</taxon>
        <taxon>Candidatus Methylomirabilis</taxon>
    </lineage>
</organism>
<dbReference type="OrthoDB" id="9776971at2"/>
<dbReference type="GO" id="GO:0009341">
    <property type="term" value="C:beta-galactosidase complex"/>
    <property type="evidence" value="ECO:0007669"/>
    <property type="project" value="InterPro"/>
</dbReference>
<dbReference type="GO" id="GO:0005975">
    <property type="term" value="P:carbohydrate metabolic process"/>
    <property type="evidence" value="ECO:0007669"/>
    <property type="project" value="InterPro"/>
</dbReference>
<dbReference type="Pfam" id="PF02449">
    <property type="entry name" value="Glyco_hydro_42"/>
    <property type="match status" value="1"/>
</dbReference>
<evidence type="ECO:0000313" key="6">
    <source>
        <dbReference type="Proteomes" id="UP000241436"/>
    </source>
</evidence>
<keyword evidence="1" id="KW-0378">Hydrolase</keyword>
<dbReference type="Gene3D" id="3.20.20.80">
    <property type="entry name" value="Glycosidases"/>
    <property type="match status" value="1"/>
</dbReference>
<dbReference type="SUPFAM" id="SSF49265">
    <property type="entry name" value="Fibronectin type III"/>
    <property type="match status" value="1"/>
</dbReference>
<dbReference type="EMBL" id="NVQC01000013">
    <property type="protein sequence ID" value="PTL36660.1"/>
    <property type="molecule type" value="Genomic_DNA"/>
</dbReference>
<dbReference type="SUPFAM" id="SSF51445">
    <property type="entry name" value="(Trans)glycosidases"/>
    <property type="match status" value="1"/>
</dbReference>
<evidence type="ECO:0000259" key="4">
    <source>
        <dbReference type="Pfam" id="PF02449"/>
    </source>
</evidence>
<dbReference type="InterPro" id="IPR017853">
    <property type="entry name" value="GH"/>
</dbReference>
<dbReference type="Gene3D" id="2.60.40.10">
    <property type="entry name" value="Immunoglobulins"/>
    <property type="match status" value="3"/>
</dbReference>
<dbReference type="PANTHER" id="PTHR12631">
    <property type="entry name" value="ALPHA-L-IDURONIDASE"/>
    <property type="match status" value="1"/>
</dbReference>
<feature type="domain" description="Glycoside hydrolase family 42 N-terminal" evidence="4">
    <location>
        <begin position="364"/>
        <end position="430"/>
    </location>
</feature>
<dbReference type="PROSITE" id="PS51257">
    <property type="entry name" value="PROKAR_LIPOPROTEIN"/>
    <property type="match status" value="1"/>
</dbReference>
<feature type="signal peptide" evidence="3">
    <location>
        <begin position="1"/>
        <end position="22"/>
    </location>
</feature>
<dbReference type="InterPro" id="IPR013783">
    <property type="entry name" value="Ig-like_fold"/>
</dbReference>
<name>A0A2T4TZW2_9BACT</name>
<dbReference type="RefSeq" id="WP_107561411.1">
    <property type="nucleotide sequence ID" value="NZ_NVQC01000013.1"/>
</dbReference>
<accession>A0A2T4TZW2</accession>
<evidence type="ECO:0000256" key="2">
    <source>
        <dbReference type="ARBA" id="ARBA00023295"/>
    </source>
</evidence>
<dbReference type="AlphaFoldDB" id="A0A2T4TZW2"/>
<comment type="caution">
    <text evidence="5">The sequence shown here is derived from an EMBL/GenBank/DDBJ whole genome shotgun (WGS) entry which is preliminary data.</text>
</comment>
<evidence type="ECO:0000256" key="3">
    <source>
        <dbReference type="SAM" id="SignalP"/>
    </source>
</evidence>
<dbReference type="GO" id="GO:0004565">
    <property type="term" value="F:beta-galactosidase activity"/>
    <property type="evidence" value="ECO:0007669"/>
    <property type="project" value="InterPro"/>
</dbReference>
<dbReference type="Proteomes" id="UP000241436">
    <property type="component" value="Unassembled WGS sequence"/>
</dbReference>
<evidence type="ECO:0000313" key="5">
    <source>
        <dbReference type="EMBL" id="PTL36660.1"/>
    </source>
</evidence>
<proteinExistence type="predicted"/>
<keyword evidence="2" id="KW-0326">Glycosidase</keyword>
<dbReference type="PANTHER" id="PTHR12631:SF10">
    <property type="entry name" value="BETA-XYLOSIDASE-LIKE PROTEIN-RELATED"/>
    <property type="match status" value="1"/>
</dbReference>
<protein>
    <recommendedName>
        <fullName evidence="4">Glycoside hydrolase family 42 N-terminal domain-containing protein</fullName>
    </recommendedName>
</protein>
<reference evidence="6" key="2">
    <citation type="journal article" date="2018" name="Environ. Microbiol.">
        <title>Bloom of a denitrifying methanotroph, 'Candidatus Methylomirabilis limnetica', in a deep stratified lake.</title>
        <authorList>
            <person name="Graf J.S."/>
            <person name="Mayr M.J."/>
            <person name="Marchant H.K."/>
            <person name="Tienken D."/>
            <person name="Hach P.F."/>
            <person name="Brand A."/>
            <person name="Schubert C.J."/>
            <person name="Kuypers M.M."/>
            <person name="Milucka J."/>
        </authorList>
    </citation>
    <scope>NUCLEOTIDE SEQUENCE [LARGE SCALE GENOMIC DNA]</scope>
    <source>
        <strain evidence="6">Zug</strain>
    </source>
</reference>
<keyword evidence="3" id="KW-0732">Signal</keyword>
<gene>
    <name evidence="5" type="ORF">CLG94_02975</name>
</gene>
<feature type="chain" id="PRO_5015432699" description="Glycoside hydrolase family 42 N-terminal domain-containing protein" evidence="3">
    <location>
        <begin position="23"/>
        <end position="711"/>
    </location>
</feature>
<sequence>MRPAALLLYLLALVSCSTGSYVQRRQIDLDASIVQLAIPSVMFTGEGGPATVRVRNTGSASWTAAANINLNLSYQTSGGRPMTVGPGRVLLFPDEVVEPGSEKSFAFDLRAPEIQEQITISPQMVLESSRYFGRRVPVITTILFPPPALVEPAEGATLDDGSPPTLRWAAIDGAAGYTLILLAPLLDRSLTFSQIAYPHFQIPPETWAATSSGRYFWGVAAVDAQGMAGAFTMHSFNKTRPYPEPAPLSGVPFPIPLGPGDATTHADPVTVRWTPLADATSYHVEFTLPDGRVVLVDITTPEFTFSPEQWFSLPAGHYVWRVTANGPMGPGPVGPPLRFTKITTDRPGSPDTFGLDEHIFPIDPSKWPEAAVEQGMTMLQQAGVKWVKVAIQWAFMQSADGTFDWTVPDRFVAKARDHRLHLVWMLSTPPASLLDPSARQVAPYYQLIPDIPADWNDPAGYSPTFFTFMKQLIARYKPYSHVVGSPTYGQLYGVQHWAMGVEANNTIFGKIGPEQYLKGWLKPAFLAKQEVDPEAKILAMLAYIPDPLGTILGLPDPALQNNVIDYVNRLRDLGAPDFFDIAGVSIYTDAKRGPESLEKANSLDQTAVRRGVRLMRTAFPGKPVWVTEAGWGADLREKGDGQCVSLQEQAVYVPILYDTAMAEGAEKVFWFGFRDSLQEGEFPCGPWLGLVDLHFTPKPSWEAYRRKIGGR</sequence>
<dbReference type="InterPro" id="IPR051923">
    <property type="entry name" value="Glycosyl_Hydrolase_39"/>
</dbReference>
<dbReference type="InterPro" id="IPR013529">
    <property type="entry name" value="Glyco_hydro_42_N"/>
</dbReference>
<evidence type="ECO:0000256" key="1">
    <source>
        <dbReference type="ARBA" id="ARBA00022801"/>
    </source>
</evidence>
<keyword evidence="6" id="KW-1185">Reference proteome</keyword>
<reference evidence="5 6" key="1">
    <citation type="submission" date="2017-09" db="EMBL/GenBank/DDBJ databases">
        <title>Bloom of a denitrifying methanotroph, Candidatus Methylomirabilis limnetica, in a deep stratified lake.</title>
        <authorList>
            <person name="Graf J.S."/>
            <person name="Marchant H.K."/>
            <person name="Tienken D."/>
            <person name="Hach P.F."/>
            <person name="Brand A."/>
            <person name="Schubert C.J."/>
            <person name="Kuypers M.M."/>
            <person name="Milucka J."/>
        </authorList>
    </citation>
    <scope>NUCLEOTIDE SEQUENCE [LARGE SCALE GENOMIC DNA]</scope>
    <source>
        <strain evidence="5 6">Zug</strain>
    </source>
</reference>
<dbReference type="InterPro" id="IPR036116">
    <property type="entry name" value="FN3_sf"/>
</dbReference>